<evidence type="ECO:0000256" key="12">
    <source>
        <dbReference type="ARBA" id="ARBA00022842"/>
    </source>
</evidence>
<evidence type="ECO:0000256" key="11">
    <source>
        <dbReference type="ARBA" id="ARBA00022840"/>
    </source>
</evidence>
<dbReference type="RefSeq" id="XP_031414688.1">
    <property type="nucleotide sequence ID" value="XM_031558828.2"/>
</dbReference>
<dbReference type="InterPro" id="IPR017441">
    <property type="entry name" value="Protein_kinase_ATP_BS"/>
</dbReference>
<keyword evidence="6" id="KW-0597">Phosphoprotein</keyword>
<keyword evidence="9 15" id="KW-0547">Nucleotide-binding</keyword>
<dbReference type="PROSITE" id="PS50011">
    <property type="entry name" value="PROTEIN_KINASE_DOM"/>
    <property type="match status" value="1"/>
</dbReference>
<dbReference type="InterPro" id="IPR057380">
    <property type="entry name" value="UBA_SIK1/2/3"/>
</dbReference>
<evidence type="ECO:0000256" key="13">
    <source>
        <dbReference type="ARBA" id="ARBA00047899"/>
    </source>
</evidence>
<evidence type="ECO:0000259" key="17">
    <source>
        <dbReference type="PROSITE" id="PS50011"/>
    </source>
</evidence>
<feature type="region of interest" description="Disordered" evidence="16">
    <location>
        <begin position="510"/>
        <end position="561"/>
    </location>
</feature>
<feature type="domain" description="Protein kinase" evidence="17">
    <location>
        <begin position="23"/>
        <end position="274"/>
    </location>
</feature>
<evidence type="ECO:0000256" key="1">
    <source>
        <dbReference type="ARBA" id="ARBA00001946"/>
    </source>
</evidence>
<keyword evidence="10" id="KW-0418">Kinase</keyword>
<dbReference type="FunFam" id="1.10.510.10:FF:000154">
    <property type="entry name" value="Serine/threonine-protein kinase SIK2"/>
    <property type="match status" value="1"/>
</dbReference>
<feature type="region of interest" description="Disordered" evidence="16">
    <location>
        <begin position="395"/>
        <end position="441"/>
    </location>
</feature>
<dbReference type="Proteomes" id="UP000515152">
    <property type="component" value="Chromosome 21"/>
</dbReference>
<dbReference type="GO" id="GO:0046872">
    <property type="term" value="F:metal ion binding"/>
    <property type="evidence" value="ECO:0007669"/>
    <property type="project" value="UniProtKB-KW"/>
</dbReference>
<feature type="compositionally biased region" description="Low complexity" evidence="16">
    <location>
        <begin position="634"/>
        <end position="648"/>
    </location>
</feature>
<keyword evidence="11 15" id="KW-0067">ATP-binding</keyword>
<evidence type="ECO:0000256" key="8">
    <source>
        <dbReference type="ARBA" id="ARBA00022723"/>
    </source>
</evidence>
<dbReference type="Pfam" id="PF00069">
    <property type="entry name" value="Pkinase"/>
    <property type="match status" value="1"/>
</dbReference>
<proteinExistence type="predicted"/>
<comment type="subcellular location">
    <subcellularLocation>
        <location evidence="2">Cytoplasm</location>
    </subcellularLocation>
</comment>
<dbReference type="AlphaFoldDB" id="A0A6P8ERR1"/>
<comment type="catalytic activity">
    <reaction evidence="13">
        <text>L-threonyl-[protein] + ATP = O-phospho-L-threonyl-[protein] + ADP + H(+)</text>
        <dbReference type="Rhea" id="RHEA:46608"/>
        <dbReference type="Rhea" id="RHEA-COMP:11060"/>
        <dbReference type="Rhea" id="RHEA-COMP:11605"/>
        <dbReference type="ChEBI" id="CHEBI:15378"/>
        <dbReference type="ChEBI" id="CHEBI:30013"/>
        <dbReference type="ChEBI" id="CHEBI:30616"/>
        <dbReference type="ChEBI" id="CHEBI:61977"/>
        <dbReference type="ChEBI" id="CHEBI:456216"/>
        <dbReference type="EC" id="2.7.11.1"/>
    </reaction>
</comment>
<gene>
    <name evidence="19 20" type="primary">LOC105911651</name>
</gene>
<dbReference type="InterPro" id="IPR011009">
    <property type="entry name" value="Kinase-like_dom_sf"/>
</dbReference>
<evidence type="ECO:0000313" key="20">
    <source>
        <dbReference type="RefSeq" id="XP_031414689.1"/>
    </source>
</evidence>
<evidence type="ECO:0000256" key="2">
    <source>
        <dbReference type="ARBA" id="ARBA00004496"/>
    </source>
</evidence>
<dbReference type="GO" id="GO:0050321">
    <property type="term" value="F:tau-protein kinase activity"/>
    <property type="evidence" value="ECO:0007669"/>
    <property type="project" value="TreeGrafter"/>
</dbReference>
<dbReference type="FunFam" id="3.30.200.20:FF:000003">
    <property type="entry name" value="Non-specific serine/threonine protein kinase"/>
    <property type="match status" value="1"/>
</dbReference>
<keyword evidence="18" id="KW-1185">Reference proteome</keyword>
<dbReference type="SUPFAM" id="SSF56112">
    <property type="entry name" value="Protein kinase-like (PK-like)"/>
    <property type="match status" value="1"/>
</dbReference>
<comment type="catalytic activity">
    <reaction evidence="14">
        <text>L-seryl-[protein] + ATP = O-phospho-L-seryl-[protein] + ADP + H(+)</text>
        <dbReference type="Rhea" id="RHEA:17989"/>
        <dbReference type="Rhea" id="RHEA-COMP:9863"/>
        <dbReference type="Rhea" id="RHEA-COMP:11604"/>
        <dbReference type="ChEBI" id="CHEBI:15378"/>
        <dbReference type="ChEBI" id="CHEBI:29999"/>
        <dbReference type="ChEBI" id="CHEBI:30616"/>
        <dbReference type="ChEBI" id="CHEBI:83421"/>
        <dbReference type="ChEBI" id="CHEBI:456216"/>
        <dbReference type="EC" id="2.7.11.1"/>
    </reaction>
</comment>
<protein>
    <recommendedName>
        <fullName evidence="3">non-specific serine/threonine protein kinase</fullName>
        <ecNumber evidence="3">2.7.11.1</ecNumber>
    </recommendedName>
</protein>
<reference evidence="19 20" key="1">
    <citation type="submission" date="2025-04" db="UniProtKB">
        <authorList>
            <consortium name="RefSeq"/>
        </authorList>
    </citation>
    <scope>IDENTIFICATION</scope>
</reference>
<dbReference type="CDD" id="cd14071">
    <property type="entry name" value="STKc_SIK"/>
    <property type="match status" value="1"/>
</dbReference>
<evidence type="ECO:0000313" key="19">
    <source>
        <dbReference type="RefSeq" id="XP_031414688.1"/>
    </source>
</evidence>
<evidence type="ECO:0000256" key="10">
    <source>
        <dbReference type="ARBA" id="ARBA00022777"/>
    </source>
</evidence>
<dbReference type="EC" id="2.7.11.1" evidence="3"/>
<feature type="region of interest" description="Disordered" evidence="16">
    <location>
        <begin position="349"/>
        <end position="373"/>
    </location>
</feature>
<keyword evidence="12" id="KW-0460">Magnesium</keyword>
<keyword evidence="8" id="KW-0479">Metal-binding</keyword>
<keyword evidence="7" id="KW-0808">Transferase</keyword>
<keyword evidence="5" id="KW-0723">Serine/threonine-protein kinase</keyword>
<dbReference type="GO" id="GO:0035556">
    <property type="term" value="P:intracellular signal transduction"/>
    <property type="evidence" value="ECO:0007669"/>
    <property type="project" value="TreeGrafter"/>
</dbReference>
<evidence type="ECO:0000256" key="15">
    <source>
        <dbReference type="PROSITE-ProRule" id="PRU10141"/>
    </source>
</evidence>
<sequence length="775" mass="85220">MVILSDRCDSGTHHERPLQVGFYEILKTLGKGTFAVVKLARHKVTKTQVAIKIIDKTRLDSSDLEKINREVQIMKLLNHPHIIKLYQVMETKDMLYIVTEYAQNGEMFDYLTSVGRLAEVEARRKFWQIVNAVEYCHQHHIIHRDLKAENLLLDANMNVKLADFGFGNFYKPGETLSTWCGSPPYAAPEVFEGKAYEGPKLDIWSLGVVLYVLVCGALPFDGDNLYLLRQRVTEGRFRVPFFMSQECENLIRRMLAVNPAKRLSIAQIKQHRWMQADPAAVAACQTVPCPPPSDSTIGLGGYSEHILGIMQTLGIDRQRTIESLQSGSYNHFSAIYCLLLERMRQHLSQQHSQQARSGAQASSGSSLEDSLPPEEVTLSGLLLRSRPPAPIHLLKTRISDIKGQPGTLQSEEREEKEEQTHVVSPLDSPRNGVQEPTNTSAKPSFCNKLPCIVVQLASDDPSDSSSSSHEECVSSTSSVVGTGLSPSTGAVCRLTAAEVHEVTLRPHASLQKNLSQSSNEGIREKASLTVPSFNEGRRASDTSLSPGLKSSRQAQKKNVRTKGHLGLTRCRGLLRPAWPQVGHFGSLEAQARLLHPLSSTPTPTRSWEFGPHQREETLELGFQMTQAPFQQKPLQGSSSQNSLNLELLHGPPSPSALSCQGLLTPSPQVQQGETLLSSSRIQTPLHLPDPHLQPLLNGDFSFSFFTPSSSSSNMVSTAALLETKLQISPVSQAQNCPTAPASSGLDNFLTPSETERLKPGDGCQGMSINGEKSVV</sequence>
<evidence type="ECO:0000313" key="18">
    <source>
        <dbReference type="Proteomes" id="UP000515152"/>
    </source>
</evidence>
<feature type="compositionally biased region" description="Polar residues" evidence="16">
    <location>
        <begin position="541"/>
        <end position="553"/>
    </location>
</feature>
<evidence type="ECO:0000256" key="14">
    <source>
        <dbReference type="ARBA" id="ARBA00048679"/>
    </source>
</evidence>
<evidence type="ECO:0000256" key="7">
    <source>
        <dbReference type="ARBA" id="ARBA00022679"/>
    </source>
</evidence>
<dbReference type="PROSITE" id="PS00108">
    <property type="entry name" value="PROTEIN_KINASE_ST"/>
    <property type="match status" value="1"/>
</dbReference>
<dbReference type="KEGG" id="char:105911651"/>
<dbReference type="GO" id="GO:0005737">
    <property type="term" value="C:cytoplasm"/>
    <property type="evidence" value="ECO:0007669"/>
    <property type="project" value="UniProtKB-SubCell"/>
</dbReference>
<dbReference type="OrthoDB" id="193931at2759"/>
<evidence type="ECO:0000256" key="9">
    <source>
        <dbReference type="ARBA" id="ARBA00022741"/>
    </source>
</evidence>
<dbReference type="Pfam" id="PF23312">
    <property type="entry name" value="UBA_SIK3"/>
    <property type="match status" value="1"/>
</dbReference>
<dbReference type="PANTHER" id="PTHR24346">
    <property type="entry name" value="MAP/MICROTUBULE AFFINITY-REGULATING KINASE"/>
    <property type="match status" value="1"/>
</dbReference>
<dbReference type="GeneID" id="105911651"/>
<dbReference type="GO" id="GO:0000226">
    <property type="term" value="P:microtubule cytoskeleton organization"/>
    <property type="evidence" value="ECO:0007669"/>
    <property type="project" value="TreeGrafter"/>
</dbReference>
<feature type="compositionally biased region" description="Low complexity" evidence="16">
    <location>
        <begin position="349"/>
        <end position="366"/>
    </location>
</feature>
<feature type="compositionally biased region" description="Basic and acidic residues" evidence="16">
    <location>
        <begin position="410"/>
        <end position="420"/>
    </location>
</feature>
<dbReference type="GO" id="GO:0005524">
    <property type="term" value="F:ATP binding"/>
    <property type="evidence" value="ECO:0007669"/>
    <property type="project" value="UniProtKB-UniRule"/>
</dbReference>
<dbReference type="InterPro" id="IPR034672">
    <property type="entry name" value="SIK"/>
</dbReference>
<dbReference type="PROSITE" id="PS00107">
    <property type="entry name" value="PROTEIN_KINASE_ATP"/>
    <property type="match status" value="1"/>
</dbReference>
<dbReference type="InterPro" id="IPR000719">
    <property type="entry name" value="Prot_kinase_dom"/>
</dbReference>
<accession>A0A6P8ERR1</accession>
<dbReference type="InterPro" id="IPR008271">
    <property type="entry name" value="Ser/Thr_kinase_AS"/>
</dbReference>
<evidence type="ECO:0000256" key="4">
    <source>
        <dbReference type="ARBA" id="ARBA00022490"/>
    </source>
</evidence>
<organism evidence="18 20">
    <name type="scientific">Clupea harengus</name>
    <name type="common">Atlantic herring</name>
    <dbReference type="NCBI Taxonomy" id="7950"/>
    <lineage>
        <taxon>Eukaryota</taxon>
        <taxon>Metazoa</taxon>
        <taxon>Chordata</taxon>
        <taxon>Craniata</taxon>
        <taxon>Vertebrata</taxon>
        <taxon>Euteleostomi</taxon>
        <taxon>Actinopterygii</taxon>
        <taxon>Neopterygii</taxon>
        <taxon>Teleostei</taxon>
        <taxon>Clupei</taxon>
        <taxon>Clupeiformes</taxon>
        <taxon>Clupeoidei</taxon>
        <taxon>Clupeidae</taxon>
        <taxon>Clupea</taxon>
    </lineage>
</organism>
<feature type="binding site" evidence="15">
    <location>
        <position position="52"/>
    </location>
    <ligand>
        <name>ATP</name>
        <dbReference type="ChEBI" id="CHEBI:30616"/>
    </ligand>
</feature>
<dbReference type="PANTHER" id="PTHR24346:SF47">
    <property type="entry name" value="SERINE_THREONINE-PROTEIN KINASE SIK2-RELATED"/>
    <property type="match status" value="1"/>
</dbReference>
<feature type="compositionally biased region" description="Polar residues" evidence="16">
    <location>
        <begin position="510"/>
        <end position="520"/>
    </location>
</feature>
<feature type="region of interest" description="Disordered" evidence="16">
    <location>
        <begin position="756"/>
        <end position="775"/>
    </location>
</feature>
<evidence type="ECO:0000256" key="3">
    <source>
        <dbReference type="ARBA" id="ARBA00012513"/>
    </source>
</evidence>
<feature type="region of interest" description="Disordered" evidence="16">
    <location>
        <begin position="630"/>
        <end position="650"/>
    </location>
</feature>
<dbReference type="Gene3D" id="1.10.510.10">
    <property type="entry name" value="Transferase(Phosphotransferase) domain 1"/>
    <property type="match status" value="1"/>
</dbReference>
<evidence type="ECO:0000256" key="6">
    <source>
        <dbReference type="ARBA" id="ARBA00022553"/>
    </source>
</evidence>
<feature type="region of interest" description="Disordered" evidence="16">
    <location>
        <begin position="458"/>
        <end position="481"/>
    </location>
</feature>
<dbReference type="GeneTree" id="ENSGT00940000154989"/>
<name>A0A6P8ERR1_CLUHA</name>
<dbReference type="SMART" id="SM00220">
    <property type="entry name" value="S_TKc"/>
    <property type="match status" value="1"/>
</dbReference>
<feature type="compositionally biased region" description="Low complexity" evidence="16">
    <location>
        <begin position="463"/>
        <end position="481"/>
    </location>
</feature>
<dbReference type="RefSeq" id="XP_031414689.1">
    <property type="nucleotide sequence ID" value="XM_031558829.2"/>
</dbReference>
<evidence type="ECO:0000256" key="5">
    <source>
        <dbReference type="ARBA" id="ARBA00022527"/>
    </source>
</evidence>
<comment type="cofactor">
    <cofactor evidence="1">
        <name>Mg(2+)</name>
        <dbReference type="ChEBI" id="CHEBI:18420"/>
    </cofactor>
</comment>
<keyword evidence="4" id="KW-0963">Cytoplasm</keyword>
<evidence type="ECO:0000256" key="16">
    <source>
        <dbReference type="SAM" id="MobiDB-lite"/>
    </source>
</evidence>